<dbReference type="Proteomes" id="UP000472277">
    <property type="component" value="Chromosome 1"/>
</dbReference>
<dbReference type="SUPFAM" id="SSF51735">
    <property type="entry name" value="NAD(P)-binding Rossmann-fold domains"/>
    <property type="match status" value="1"/>
</dbReference>
<dbReference type="Gene3D" id="3.40.50.720">
    <property type="entry name" value="NAD(P)-binding Rossmann-like Domain"/>
    <property type="match status" value="1"/>
</dbReference>
<sequence length="255" mass="27434">MAAKACSVLITGANRGLGLEMVKQMVESPWPVRQLLACCRDLDGLRAEVRGLRDLAKKHPNVITVLRLDTTDPCSIKESAKQVGSLVGKAGLNLLVNNTGVLTHGTMQTTSTQDMQAAFNTNIMGPMDFTKVREFLPYLQAAATASEKPGMSCSKPAVVSISSTVGSMATVKEMYSFFPMASAGLNMLTLCATEEFRKDEILFVVLHPGWVCTDMGGEGVSLTGRSVEGLLSVMDSLTEKQTGAFLDYEGKVMPW</sequence>
<accession>A0A673W4C5</accession>
<reference evidence="1" key="1">
    <citation type="submission" date="2021-04" db="EMBL/GenBank/DDBJ databases">
        <authorList>
            <consortium name="Wellcome Sanger Institute Data Sharing"/>
        </authorList>
    </citation>
    <scope>NUCLEOTIDE SEQUENCE [LARGE SCALE GENOMIC DNA]</scope>
</reference>
<dbReference type="InParanoid" id="A0A673W4C5"/>
<dbReference type="Pfam" id="PF00106">
    <property type="entry name" value="adh_short"/>
    <property type="match status" value="1"/>
</dbReference>
<dbReference type="PRINTS" id="PR00081">
    <property type="entry name" value="GDHRDH"/>
</dbReference>
<dbReference type="FunCoup" id="A0A673W4C5">
    <property type="interactions" value="1"/>
</dbReference>
<dbReference type="InterPro" id="IPR036291">
    <property type="entry name" value="NAD(P)-bd_dom_sf"/>
</dbReference>
<reference evidence="1" key="2">
    <citation type="submission" date="2025-08" db="UniProtKB">
        <authorList>
            <consortium name="Ensembl"/>
        </authorList>
    </citation>
    <scope>IDENTIFICATION</scope>
</reference>
<organism evidence="1 2">
    <name type="scientific">Salmo trutta</name>
    <name type="common">Brown trout</name>
    <dbReference type="NCBI Taxonomy" id="8032"/>
    <lineage>
        <taxon>Eukaryota</taxon>
        <taxon>Metazoa</taxon>
        <taxon>Chordata</taxon>
        <taxon>Craniata</taxon>
        <taxon>Vertebrata</taxon>
        <taxon>Euteleostomi</taxon>
        <taxon>Actinopterygii</taxon>
        <taxon>Neopterygii</taxon>
        <taxon>Teleostei</taxon>
        <taxon>Protacanthopterygii</taxon>
        <taxon>Salmoniformes</taxon>
        <taxon>Salmonidae</taxon>
        <taxon>Salmoninae</taxon>
        <taxon>Salmo</taxon>
    </lineage>
</organism>
<evidence type="ECO:0000313" key="1">
    <source>
        <dbReference type="Ensembl" id="ENSSTUP00000003457.1"/>
    </source>
</evidence>
<dbReference type="GeneTree" id="ENSGT00940000166524"/>
<dbReference type="CDD" id="cd05325">
    <property type="entry name" value="carb_red_sniffer_like_SDR_c"/>
    <property type="match status" value="1"/>
</dbReference>
<dbReference type="InterPro" id="IPR002347">
    <property type="entry name" value="SDR_fam"/>
</dbReference>
<keyword evidence="2" id="KW-1185">Reference proteome</keyword>
<dbReference type="InterPro" id="IPR051468">
    <property type="entry name" value="Fungal_SecMetab_SDRs"/>
</dbReference>
<dbReference type="GO" id="GO:0016491">
    <property type="term" value="F:oxidoreductase activity"/>
    <property type="evidence" value="ECO:0007669"/>
    <property type="project" value="TreeGrafter"/>
</dbReference>
<dbReference type="AlphaFoldDB" id="A0A673W4C5"/>
<name>A0A673W4C5_SALTR</name>
<dbReference type="PANTHER" id="PTHR43544">
    <property type="entry name" value="SHORT-CHAIN DEHYDROGENASE/REDUCTASE"/>
    <property type="match status" value="1"/>
</dbReference>
<dbReference type="Ensembl" id="ENSSTUT00000003667.1">
    <property type="protein sequence ID" value="ENSSTUP00000003457.1"/>
    <property type="gene ID" value="ENSSTUG00000001692.1"/>
</dbReference>
<protein>
    <recommendedName>
        <fullName evidence="3">C-factor-like</fullName>
    </recommendedName>
</protein>
<reference evidence="1" key="3">
    <citation type="submission" date="2025-09" db="UniProtKB">
        <authorList>
            <consortium name="Ensembl"/>
        </authorList>
    </citation>
    <scope>IDENTIFICATION</scope>
</reference>
<dbReference type="GO" id="GO:0005737">
    <property type="term" value="C:cytoplasm"/>
    <property type="evidence" value="ECO:0007669"/>
    <property type="project" value="TreeGrafter"/>
</dbReference>
<evidence type="ECO:0008006" key="3">
    <source>
        <dbReference type="Google" id="ProtNLM"/>
    </source>
</evidence>
<dbReference type="PANTHER" id="PTHR43544:SF33">
    <property type="entry name" value="C-FACTOR"/>
    <property type="match status" value="1"/>
</dbReference>
<proteinExistence type="predicted"/>
<evidence type="ECO:0000313" key="2">
    <source>
        <dbReference type="Proteomes" id="UP000472277"/>
    </source>
</evidence>
<dbReference type="OMA" id="QYHNELE"/>